<gene>
    <name evidence="2" type="ORF">PG999_006945</name>
</gene>
<dbReference type="Proteomes" id="UP001392437">
    <property type="component" value="Unassembled WGS sequence"/>
</dbReference>
<proteinExistence type="predicted"/>
<organism evidence="2 3">
    <name type="scientific">Apiospora kogelbergensis</name>
    <dbReference type="NCBI Taxonomy" id="1337665"/>
    <lineage>
        <taxon>Eukaryota</taxon>
        <taxon>Fungi</taxon>
        <taxon>Dikarya</taxon>
        <taxon>Ascomycota</taxon>
        <taxon>Pezizomycotina</taxon>
        <taxon>Sordariomycetes</taxon>
        <taxon>Xylariomycetidae</taxon>
        <taxon>Amphisphaeriales</taxon>
        <taxon>Apiosporaceae</taxon>
        <taxon>Apiospora</taxon>
    </lineage>
</organism>
<feature type="region of interest" description="Disordered" evidence="1">
    <location>
        <begin position="72"/>
        <end position="92"/>
    </location>
</feature>
<evidence type="ECO:0000313" key="2">
    <source>
        <dbReference type="EMBL" id="KAK8114876.1"/>
    </source>
</evidence>
<dbReference type="EMBL" id="JAQQWP010000006">
    <property type="protein sequence ID" value="KAK8114876.1"/>
    <property type="molecule type" value="Genomic_DNA"/>
</dbReference>
<sequence length="92" mass="10349">MRIAWCRKLADRQGLAQGLPEEEQDNVEMDTQLPSFAVTLFMPRRSFNPLPVSTQALIKCCFFGVVRAEKEHGAASPSCHRSPGIKAHHKWS</sequence>
<keyword evidence="3" id="KW-1185">Reference proteome</keyword>
<evidence type="ECO:0000313" key="3">
    <source>
        <dbReference type="Proteomes" id="UP001392437"/>
    </source>
</evidence>
<accession>A0AAW0QWY1</accession>
<comment type="caution">
    <text evidence="2">The sequence shown here is derived from an EMBL/GenBank/DDBJ whole genome shotgun (WGS) entry which is preliminary data.</text>
</comment>
<protein>
    <submittedName>
        <fullName evidence="2">Uncharacterized protein</fullName>
    </submittedName>
</protein>
<evidence type="ECO:0000256" key="1">
    <source>
        <dbReference type="SAM" id="MobiDB-lite"/>
    </source>
</evidence>
<name>A0AAW0QWY1_9PEZI</name>
<reference evidence="2 3" key="1">
    <citation type="submission" date="2023-01" db="EMBL/GenBank/DDBJ databases">
        <title>Analysis of 21 Apiospora genomes using comparative genomics revels a genus with tremendous synthesis potential of carbohydrate active enzymes and secondary metabolites.</title>
        <authorList>
            <person name="Sorensen T."/>
        </authorList>
    </citation>
    <scope>NUCLEOTIDE SEQUENCE [LARGE SCALE GENOMIC DNA]</scope>
    <source>
        <strain evidence="2 3">CBS 117206</strain>
    </source>
</reference>
<dbReference type="AlphaFoldDB" id="A0AAW0QWY1"/>